<evidence type="ECO:0000313" key="5">
    <source>
        <dbReference type="Proteomes" id="UP001152049"/>
    </source>
</evidence>
<keyword evidence="2" id="KW-0732">Signal</keyword>
<dbReference type="SUPFAM" id="SSF57414">
    <property type="entry name" value="Hairpin loop containing domain-like"/>
    <property type="match status" value="1"/>
</dbReference>
<feature type="signal peptide" evidence="2">
    <location>
        <begin position="1"/>
        <end position="21"/>
    </location>
</feature>
<dbReference type="SMART" id="SM00473">
    <property type="entry name" value="PAN_AP"/>
    <property type="match status" value="4"/>
</dbReference>
<feature type="region of interest" description="Disordered" evidence="1">
    <location>
        <begin position="26"/>
        <end position="59"/>
    </location>
</feature>
<feature type="domain" description="Apple" evidence="3">
    <location>
        <begin position="925"/>
        <end position="1003"/>
    </location>
</feature>
<feature type="region of interest" description="Disordered" evidence="1">
    <location>
        <begin position="851"/>
        <end position="914"/>
    </location>
</feature>
<feature type="compositionally biased region" description="Low complexity" evidence="1">
    <location>
        <begin position="584"/>
        <end position="593"/>
    </location>
</feature>
<accession>A0A9W8S987</accession>
<feature type="region of interest" description="Disordered" evidence="1">
    <location>
        <begin position="547"/>
        <end position="593"/>
    </location>
</feature>
<feature type="compositionally biased region" description="Polar residues" evidence="1">
    <location>
        <begin position="26"/>
        <end position="41"/>
    </location>
</feature>
<feature type="compositionally biased region" description="Polar residues" evidence="1">
    <location>
        <begin position="574"/>
        <end position="583"/>
    </location>
</feature>
<gene>
    <name evidence="4" type="ORF">NW762_003372</name>
</gene>
<feature type="region of interest" description="Disordered" evidence="1">
    <location>
        <begin position="250"/>
        <end position="316"/>
    </location>
</feature>
<dbReference type="InterPro" id="IPR003609">
    <property type="entry name" value="Pan_app"/>
</dbReference>
<name>A0A9W8S987_9HYPO</name>
<feature type="domain" description="Apple" evidence="3">
    <location>
        <begin position="333"/>
        <end position="409"/>
    </location>
</feature>
<feature type="compositionally biased region" description="Low complexity" evidence="1">
    <location>
        <begin position="277"/>
        <end position="316"/>
    </location>
</feature>
<feature type="compositionally biased region" description="Low complexity" evidence="1">
    <location>
        <begin position="881"/>
        <end position="892"/>
    </location>
</feature>
<feature type="domain" description="Apple" evidence="3">
    <location>
        <begin position="755"/>
        <end position="832"/>
    </location>
</feature>
<feature type="compositionally biased region" description="Polar residues" evidence="1">
    <location>
        <begin position="251"/>
        <end position="276"/>
    </location>
</feature>
<dbReference type="PROSITE" id="PS50948">
    <property type="entry name" value="PAN"/>
    <property type="match status" value="4"/>
</dbReference>
<dbReference type="Pfam" id="PF00024">
    <property type="entry name" value="PAN_1"/>
    <property type="match status" value="2"/>
</dbReference>
<evidence type="ECO:0000313" key="4">
    <source>
        <dbReference type="EMBL" id="KAJ4267268.1"/>
    </source>
</evidence>
<proteinExistence type="predicted"/>
<protein>
    <recommendedName>
        <fullName evidence="3">Apple domain-containing protein</fullName>
    </recommendedName>
</protein>
<evidence type="ECO:0000256" key="2">
    <source>
        <dbReference type="SAM" id="SignalP"/>
    </source>
</evidence>
<reference evidence="4" key="1">
    <citation type="submission" date="2022-09" db="EMBL/GenBank/DDBJ databases">
        <title>Fusarium specimens isolated from Avocado Roots.</title>
        <authorList>
            <person name="Stajich J."/>
            <person name="Roper C."/>
            <person name="Heimlech-Rivalta G."/>
        </authorList>
    </citation>
    <scope>NUCLEOTIDE SEQUENCE</scope>
    <source>
        <strain evidence="4">CF00136</strain>
    </source>
</reference>
<dbReference type="OrthoDB" id="5241071at2759"/>
<feature type="compositionally biased region" description="Low complexity" evidence="1">
    <location>
        <begin position="560"/>
        <end position="573"/>
    </location>
</feature>
<keyword evidence="5" id="KW-1185">Reference proteome</keyword>
<feature type="compositionally biased region" description="Low complexity" evidence="1">
    <location>
        <begin position="42"/>
        <end position="58"/>
    </location>
</feature>
<dbReference type="EMBL" id="JAOQAZ010000004">
    <property type="protein sequence ID" value="KAJ4267268.1"/>
    <property type="molecule type" value="Genomic_DNA"/>
</dbReference>
<dbReference type="Proteomes" id="UP001152049">
    <property type="component" value="Unassembled WGS sequence"/>
</dbReference>
<dbReference type="Pfam" id="PF14295">
    <property type="entry name" value="PAN_4"/>
    <property type="match status" value="2"/>
</dbReference>
<evidence type="ECO:0000259" key="3">
    <source>
        <dbReference type="PROSITE" id="PS50948"/>
    </source>
</evidence>
<feature type="domain" description="Apple" evidence="3">
    <location>
        <begin position="620"/>
        <end position="699"/>
    </location>
</feature>
<sequence length="1008" mass="106442">MRSVSALVALAFAGSFELAAASACKPSSSVQGDKTTESSPVTSGTTTESAPASSTTEGPIIVTNAVTNGDFGGYDPSADGGIYAFEAGGDAKLLQGSGYQGDHTEERNCVQLKTGSGNVKRDFISENPWIQQKLEEMEPSDYTVRFWYTIISNTVADTCRIEGYYGGDQFGATPYFPVTSDAAGDNWLEFIDSMPVTTTSGMIRFELVCVNGGSAEAYFDQVFVSNKVGEEWVDGISLFFPTSKHAATIPPAQTSTTLPVDTAVTSSDNTESSDVPTTQSSEASTTTGEASTAGETTGSAPTTASTSAPTDAVTPSGKKVCAKLGAGAAGRGCAKRPYSSKQGYKRYGGSSITKEQCAALCLVDDKCQSFEWLYQGSGCANTCQLLASNWDDAPTNGGSDAAWAYDRTCIQEDECSGLPAGSVCVNVNADTPAKSCTTVMGKAKTCAKPFLTVSTKAYCGLSNECRDLCAKYPSCKSYAASYGSCSLYNARSSEVAEAGSQLTWFTDMDCHACGEGNAYFNYIPLGQDPADMPEWTCSAQQSKPTSSLAISTTAKPAVKTTSSLETTSSLSETDNNSPSSTMNPTVTTAPPSTTTKICPNGVPSPGICSSADPVPSRALCGKHGWPQYVDPYGVGLDDFPYQNSVEDCALICKQDRGCKAFAFDASRPRLKCMFSPLQLDEAIIVEDSSSSVVWSDLKCMTCKLCGEADSTTTTQPASPPELTCTVVDDNQGCRYKDANEWPIGSNGRAIAGYSCQGNGKVTDGEPFSADINAWPRQGSMEQCTGTCMQLENCKSSAWNRDTGRCEFFSTSLQVAGYKPLAGSNVFYNDNACYDCSGLCKHPVFEGTTESVPFFPQSTEAPTTMVTSTRPADNDQQEPSVTEAATGASTSAEHNTEKPTTTEKAPQAEPTDCTVPSASLSDDVTCGLPGSSGQQAQSTRLDNYVIKPVGSLAKCAAICLQRADCQGFDYQKDTTVCYPYRVGPAGLGITYNPKSTDRFYDRGCFKCAS</sequence>
<organism evidence="4 5">
    <name type="scientific">Fusarium torreyae</name>
    <dbReference type="NCBI Taxonomy" id="1237075"/>
    <lineage>
        <taxon>Eukaryota</taxon>
        <taxon>Fungi</taxon>
        <taxon>Dikarya</taxon>
        <taxon>Ascomycota</taxon>
        <taxon>Pezizomycotina</taxon>
        <taxon>Sordariomycetes</taxon>
        <taxon>Hypocreomycetidae</taxon>
        <taxon>Hypocreales</taxon>
        <taxon>Nectriaceae</taxon>
        <taxon>Fusarium</taxon>
    </lineage>
</organism>
<feature type="chain" id="PRO_5040943344" description="Apple domain-containing protein" evidence="2">
    <location>
        <begin position="22"/>
        <end position="1008"/>
    </location>
</feature>
<evidence type="ECO:0000256" key="1">
    <source>
        <dbReference type="SAM" id="MobiDB-lite"/>
    </source>
</evidence>
<feature type="compositionally biased region" description="Polar residues" evidence="1">
    <location>
        <begin position="851"/>
        <end position="870"/>
    </location>
</feature>
<dbReference type="AlphaFoldDB" id="A0A9W8S987"/>
<comment type="caution">
    <text evidence="4">The sequence shown here is derived from an EMBL/GenBank/DDBJ whole genome shotgun (WGS) entry which is preliminary data.</text>
</comment>